<evidence type="ECO:0000313" key="2">
    <source>
        <dbReference type="Proteomes" id="UP000095282"/>
    </source>
</evidence>
<accession>A0A1I7TER1</accession>
<sequence>MMSSHSVDYVCIAALAAEPSDPVESKIYLERLVATTLDVVKNCDENEKMQRQMKRSAASVEIPSENEPPMKMLKTFEGCRSSIGSEVTFDAPSFNESPKKTIKTFERRRHPISSAVPVQVPATVQPPKQMIQTSECRRRPILSEVPGPSNCHGISTAIKKSPTMASVISEDMLSSKRTVPLKIVPKAKLVIKPIDSLVSKDSCRPTAAKVSLAEKKREEERLQRQQEERHSRIQEKNKIAAEKVADVKALLAKSREERRQKAQLEKINGGPIEQPKEVQKKQKQRGRFSYRH</sequence>
<feature type="compositionally biased region" description="Basic residues" evidence="1">
    <location>
        <begin position="281"/>
        <end position="292"/>
    </location>
</feature>
<name>A0A1I7TER1_9PELO</name>
<keyword evidence="2" id="KW-1185">Reference proteome</keyword>
<feature type="region of interest" description="Disordered" evidence="1">
    <location>
        <begin position="257"/>
        <end position="292"/>
    </location>
</feature>
<evidence type="ECO:0000256" key="1">
    <source>
        <dbReference type="SAM" id="MobiDB-lite"/>
    </source>
</evidence>
<proteinExistence type="predicted"/>
<evidence type="ECO:0000313" key="3">
    <source>
        <dbReference type="WBParaSite" id="Csp11.Scaffold594.g5216.t1"/>
    </source>
</evidence>
<dbReference type="AlphaFoldDB" id="A0A1I7TER1"/>
<dbReference type="WBParaSite" id="Csp11.Scaffold594.g5216.t1">
    <property type="protein sequence ID" value="Csp11.Scaffold594.g5216.t1"/>
    <property type="gene ID" value="Csp11.Scaffold594.g5216"/>
</dbReference>
<protein>
    <submittedName>
        <fullName evidence="3">TPX2 domain-containing protein</fullName>
    </submittedName>
</protein>
<organism evidence="2 3">
    <name type="scientific">Caenorhabditis tropicalis</name>
    <dbReference type="NCBI Taxonomy" id="1561998"/>
    <lineage>
        <taxon>Eukaryota</taxon>
        <taxon>Metazoa</taxon>
        <taxon>Ecdysozoa</taxon>
        <taxon>Nematoda</taxon>
        <taxon>Chromadorea</taxon>
        <taxon>Rhabditida</taxon>
        <taxon>Rhabditina</taxon>
        <taxon>Rhabditomorpha</taxon>
        <taxon>Rhabditoidea</taxon>
        <taxon>Rhabditidae</taxon>
        <taxon>Peloderinae</taxon>
        <taxon>Caenorhabditis</taxon>
    </lineage>
</organism>
<feature type="region of interest" description="Disordered" evidence="1">
    <location>
        <begin position="202"/>
        <end position="239"/>
    </location>
</feature>
<feature type="compositionally biased region" description="Basic and acidic residues" evidence="1">
    <location>
        <begin position="212"/>
        <end position="239"/>
    </location>
</feature>
<reference evidence="3" key="1">
    <citation type="submission" date="2016-11" db="UniProtKB">
        <authorList>
            <consortium name="WormBaseParasite"/>
        </authorList>
    </citation>
    <scope>IDENTIFICATION</scope>
</reference>
<dbReference type="Proteomes" id="UP000095282">
    <property type="component" value="Unplaced"/>
</dbReference>